<reference evidence="2 3" key="1">
    <citation type="submission" date="2020-10" db="EMBL/GenBank/DDBJ databases">
        <title>Campylobacter and Helicobacter PacBio genomes.</title>
        <authorList>
            <person name="Lane C."/>
        </authorList>
    </citation>
    <scope>NUCLEOTIDE SEQUENCE [LARGE SCALE GENOMIC DNA]</scope>
    <source>
        <strain evidence="2 3">2016D-0077</strain>
    </source>
</reference>
<dbReference type="OrthoDB" id="5343740at2"/>
<proteinExistence type="predicted"/>
<name>A0A7M1LFF8_9BACT</name>
<keyword evidence="3" id="KW-1185">Reference proteome</keyword>
<protein>
    <submittedName>
        <fullName evidence="2">Uncharacterized protein</fullName>
    </submittedName>
</protein>
<accession>A0A7M1LFF8</accession>
<keyword evidence="1" id="KW-0812">Transmembrane</keyword>
<feature type="transmembrane region" description="Helical" evidence="1">
    <location>
        <begin position="52"/>
        <end position="70"/>
    </location>
</feature>
<evidence type="ECO:0000256" key="1">
    <source>
        <dbReference type="SAM" id="Phobius"/>
    </source>
</evidence>
<gene>
    <name evidence="2" type="ORF">IMC76_06130</name>
</gene>
<organism evidence="2 3">
    <name type="scientific">Campylobacter corcagiensis</name>
    <dbReference type="NCBI Taxonomy" id="1448857"/>
    <lineage>
        <taxon>Bacteria</taxon>
        <taxon>Pseudomonadati</taxon>
        <taxon>Campylobacterota</taxon>
        <taxon>Epsilonproteobacteria</taxon>
        <taxon>Campylobacterales</taxon>
        <taxon>Campylobacteraceae</taxon>
        <taxon>Campylobacter</taxon>
    </lineage>
</organism>
<dbReference type="AlphaFoldDB" id="A0A7M1LFF8"/>
<dbReference type="RefSeq" id="WP_025803256.1">
    <property type="nucleotide sequence ID" value="NZ_CP053842.1"/>
</dbReference>
<evidence type="ECO:0000313" key="3">
    <source>
        <dbReference type="Proteomes" id="UP000594749"/>
    </source>
</evidence>
<keyword evidence="1" id="KW-0472">Membrane</keyword>
<dbReference type="Proteomes" id="UP000594749">
    <property type="component" value="Chromosome"/>
</dbReference>
<evidence type="ECO:0000313" key="2">
    <source>
        <dbReference type="EMBL" id="QOQ86794.1"/>
    </source>
</evidence>
<dbReference type="EMBL" id="CP063078">
    <property type="protein sequence ID" value="QOQ86794.1"/>
    <property type="molecule type" value="Genomic_DNA"/>
</dbReference>
<feature type="transmembrane region" description="Helical" evidence="1">
    <location>
        <begin position="82"/>
        <end position="101"/>
    </location>
</feature>
<keyword evidence="1" id="KW-1133">Transmembrane helix</keyword>
<sequence>MNSFKEKVVYGMFTVSKKPVLFRDLLEANSTYNENMLVDPSKLNFKFKYGKSYIIFGLLCLAILIPLIILTHKFLAKADVHISLIVAILVTASIFIGFDIFKAWARSELTKDLIKKAWRVHFPYFDYDKYNQKVEEIYNEAVKKEIPKRDLEKYVIDTLVKLS</sequence>